<dbReference type="EMBL" id="QLMI01000001">
    <property type="protein sequence ID" value="RAK24933.1"/>
    <property type="molecule type" value="Genomic_DNA"/>
</dbReference>
<evidence type="ECO:0000313" key="4">
    <source>
        <dbReference type="EMBL" id="RAK24933.1"/>
    </source>
</evidence>
<evidence type="ECO:0000256" key="1">
    <source>
        <dbReference type="ARBA" id="ARBA00022737"/>
    </source>
</evidence>
<evidence type="ECO:0000256" key="3">
    <source>
        <dbReference type="PROSITE-ProRule" id="PRU00023"/>
    </source>
</evidence>
<dbReference type="Pfam" id="PF00023">
    <property type="entry name" value="Ank"/>
    <property type="match status" value="1"/>
</dbReference>
<dbReference type="PROSITE" id="PS50297">
    <property type="entry name" value="ANK_REP_REGION"/>
    <property type="match status" value="2"/>
</dbReference>
<feature type="repeat" description="ANK" evidence="3">
    <location>
        <begin position="116"/>
        <end position="148"/>
    </location>
</feature>
<protein>
    <submittedName>
        <fullName evidence="4">Uncharacterized protein</fullName>
    </submittedName>
</protein>
<proteinExistence type="predicted"/>
<evidence type="ECO:0000313" key="5">
    <source>
        <dbReference type="Proteomes" id="UP000249620"/>
    </source>
</evidence>
<dbReference type="SUPFAM" id="SSF48403">
    <property type="entry name" value="Ankyrin repeat"/>
    <property type="match status" value="1"/>
</dbReference>
<gene>
    <name evidence="4" type="ORF">B0I03_10189</name>
</gene>
<dbReference type="Pfam" id="PF12796">
    <property type="entry name" value="Ank_2"/>
    <property type="match status" value="1"/>
</dbReference>
<accession>A0A327YV94</accession>
<dbReference type="Proteomes" id="UP000249620">
    <property type="component" value="Unassembled WGS sequence"/>
</dbReference>
<dbReference type="AlphaFoldDB" id="A0A327YV94"/>
<dbReference type="RefSeq" id="WP_181452311.1">
    <property type="nucleotide sequence ID" value="NZ_QLMI01000001.1"/>
</dbReference>
<keyword evidence="2 3" id="KW-0040">ANK repeat</keyword>
<dbReference type="InterPro" id="IPR036770">
    <property type="entry name" value="Ankyrin_rpt-contain_sf"/>
</dbReference>
<organism evidence="4 5">
    <name type="scientific">Flavobacterium aquaticum</name>
    <dbReference type="NCBI Taxonomy" id="1236486"/>
    <lineage>
        <taxon>Bacteria</taxon>
        <taxon>Pseudomonadati</taxon>
        <taxon>Bacteroidota</taxon>
        <taxon>Flavobacteriia</taxon>
        <taxon>Flavobacteriales</taxon>
        <taxon>Flavobacteriaceae</taxon>
        <taxon>Flavobacterium</taxon>
    </lineage>
</organism>
<dbReference type="PANTHER" id="PTHR24198">
    <property type="entry name" value="ANKYRIN REPEAT AND PROTEIN KINASE DOMAIN-CONTAINING PROTEIN"/>
    <property type="match status" value="1"/>
</dbReference>
<reference evidence="4 5" key="1">
    <citation type="submission" date="2018-06" db="EMBL/GenBank/DDBJ databases">
        <title>Genomic Encyclopedia of Type Strains, Phase III (KMG-III): the genomes of soil and plant-associated and newly described type strains.</title>
        <authorList>
            <person name="Whitman W."/>
        </authorList>
    </citation>
    <scope>NUCLEOTIDE SEQUENCE [LARGE SCALE GENOMIC DNA]</scope>
    <source>
        <strain evidence="4 5">CGMCC 1.12398</strain>
    </source>
</reference>
<sequence>MKSIILIIAFLGFSSVFSQVTIFDVARRGTVAEMSSLLIAQPQAIESKTVQGFTPLILACYNSNDEVATFLIQQKANLNNVSPNGTALMASVVKNNQKLVKLLLENKANPDLQDGNGFTALHYAIQFRNYEMIALLMQYRPQITIKDNMGMTAKAYAINLKDEKIQHLLKL</sequence>
<dbReference type="InterPro" id="IPR002110">
    <property type="entry name" value="Ankyrin_rpt"/>
</dbReference>
<dbReference type="Gene3D" id="1.25.40.20">
    <property type="entry name" value="Ankyrin repeat-containing domain"/>
    <property type="match status" value="1"/>
</dbReference>
<dbReference type="PANTHER" id="PTHR24198:SF165">
    <property type="entry name" value="ANKYRIN REPEAT-CONTAINING PROTEIN-RELATED"/>
    <property type="match status" value="1"/>
</dbReference>
<name>A0A327YV94_9FLAO</name>
<evidence type="ECO:0000256" key="2">
    <source>
        <dbReference type="ARBA" id="ARBA00023043"/>
    </source>
</evidence>
<keyword evidence="5" id="KW-1185">Reference proteome</keyword>
<dbReference type="PROSITE" id="PS50088">
    <property type="entry name" value="ANK_REPEAT"/>
    <property type="match status" value="3"/>
</dbReference>
<comment type="caution">
    <text evidence="4">The sequence shown here is derived from an EMBL/GenBank/DDBJ whole genome shotgun (WGS) entry which is preliminary data.</text>
</comment>
<dbReference type="SMART" id="SM00248">
    <property type="entry name" value="ANK"/>
    <property type="match status" value="3"/>
</dbReference>
<feature type="repeat" description="ANK" evidence="3">
    <location>
        <begin position="83"/>
        <end position="115"/>
    </location>
</feature>
<keyword evidence="1" id="KW-0677">Repeat</keyword>
<feature type="repeat" description="ANK" evidence="3">
    <location>
        <begin position="51"/>
        <end position="83"/>
    </location>
</feature>